<dbReference type="OrthoDB" id="199005at2"/>
<dbReference type="Gene3D" id="1.10.3470.10">
    <property type="entry name" value="ABC transporter involved in vitamin B12 uptake, BtuC"/>
    <property type="match status" value="1"/>
</dbReference>
<proteinExistence type="inferred from homology"/>
<dbReference type="GO" id="GO:0010043">
    <property type="term" value="P:response to zinc ion"/>
    <property type="evidence" value="ECO:0007669"/>
    <property type="project" value="TreeGrafter"/>
</dbReference>
<evidence type="ECO:0000313" key="8">
    <source>
        <dbReference type="EMBL" id="ATC65065.1"/>
    </source>
</evidence>
<feature type="transmembrane region" description="Helical" evidence="7">
    <location>
        <begin position="227"/>
        <end position="245"/>
    </location>
</feature>
<dbReference type="Pfam" id="PF00950">
    <property type="entry name" value="ABC-3"/>
    <property type="match status" value="1"/>
</dbReference>
<dbReference type="KEGG" id="vbh:CMV30_14460"/>
<dbReference type="GO" id="GO:0043190">
    <property type="term" value="C:ATP-binding cassette (ABC) transporter complex"/>
    <property type="evidence" value="ECO:0007669"/>
    <property type="project" value="InterPro"/>
</dbReference>
<feature type="transmembrane region" description="Helical" evidence="7">
    <location>
        <begin position="179"/>
        <end position="197"/>
    </location>
</feature>
<comment type="similarity">
    <text evidence="2 6">Belongs to the ABC-3 integral membrane protein family.</text>
</comment>
<keyword evidence="4 7" id="KW-1133">Transmembrane helix</keyword>
<protein>
    <submittedName>
        <fullName evidence="8">Zinc ABC transporter permease</fullName>
    </submittedName>
</protein>
<dbReference type="RefSeq" id="WP_096056696.1">
    <property type="nucleotide sequence ID" value="NZ_CP023344.1"/>
</dbReference>
<evidence type="ECO:0000256" key="4">
    <source>
        <dbReference type="ARBA" id="ARBA00022989"/>
    </source>
</evidence>
<evidence type="ECO:0000313" key="9">
    <source>
        <dbReference type="Proteomes" id="UP000217265"/>
    </source>
</evidence>
<keyword evidence="6" id="KW-0813">Transport</keyword>
<feature type="transmembrane region" description="Helical" evidence="7">
    <location>
        <begin position="101"/>
        <end position="121"/>
    </location>
</feature>
<organism evidence="8 9">
    <name type="scientific">Nibricoccus aquaticus</name>
    <dbReference type="NCBI Taxonomy" id="2576891"/>
    <lineage>
        <taxon>Bacteria</taxon>
        <taxon>Pseudomonadati</taxon>
        <taxon>Verrucomicrobiota</taxon>
        <taxon>Opitutia</taxon>
        <taxon>Opitutales</taxon>
        <taxon>Opitutaceae</taxon>
        <taxon>Nibricoccus</taxon>
    </lineage>
</organism>
<reference evidence="8 9" key="1">
    <citation type="submission" date="2017-09" db="EMBL/GenBank/DDBJ databases">
        <title>Complete genome sequence of Verrucomicrobial strain HZ-65, isolated from freshwater.</title>
        <authorList>
            <person name="Choi A."/>
        </authorList>
    </citation>
    <scope>NUCLEOTIDE SEQUENCE [LARGE SCALE GENOMIC DNA]</scope>
    <source>
        <strain evidence="8 9">HZ-65</strain>
    </source>
</reference>
<evidence type="ECO:0000256" key="6">
    <source>
        <dbReference type="RuleBase" id="RU003943"/>
    </source>
</evidence>
<dbReference type="EMBL" id="CP023344">
    <property type="protein sequence ID" value="ATC65065.1"/>
    <property type="molecule type" value="Genomic_DNA"/>
</dbReference>
<keyword evidence="3 6" id="KW-0812">Transmembrane</keyword>
<dbReference type="InterPro" id="IPR001626">
    <property type="entry name" value="ABC_TroCD"/>
</dbReference>
<name>A0A290Q8M6_9BACT</name>
<keyword evidence="5 7" id="KW-0472">Membrane</keyword>
<dbReference type="Proteomes" id="UP000217265">
    <property type="component" value="Chromosome"/>
</dbReference>
<dbReference type="InterPro" id="IPR037294">
    <property type="entry name" value="ABC_BtuC-like"/>
</dbReference>
<feature type="transmembrane region" description="Helical" evidence="7">
    <location>
        <begin position="251"/>
        <end position="272"/>
    </location>
</feature>
<dbReference type="AlphaFoldDB" id="A0A290Q8M6"/>
<feature type="transmembrane region" description="Helical" evidence="7">
    <location>
        <begin position="141"/>
        <end position="158"/>
    </location>
</feature>
<gene>
    <name evidence="8" type="ORF">CMV30_14460</name>
</gene>
<sequence length="294" mass="30817">MSFHELLIEPFTFEFMQRGLLSAALLSLSGGLLGSILVLRRLALLGDALSHSLLPGVALAFLLFGANTLALFLGALIAGLLTAAGSALLSRLTRIKEDAAFGALFVIFFAAGIALVSLMKSRLDLMHFLFGNILGVSPDDLLLSALASSVTLAVFAIFRRGILLETFDPIFHRATGGRGTLVHLGLLALTVLNLVAALQAMGIVLALGLFLLPAVTAYLWCDHFGKLLLTSVALALIGTISGILLSYHAGLASGASIVLCLGAAFLFSAIASPRYGLASRFRTHEGKGVIRSSE</sequence>
<feature type="transmembrane region" description="Helical" evidence="7">
    <location>
        <begin position="70"/>
        <end position="89"/>
    </location>
</feature>
<comment type="subcellular location">
    <subcellularLocation>
        <location evidence="6">Cell membrane</location>
        <topology evidence="6">Multi-pass membrane protein</topology>
    </subcellularLocation>
    <subcellularLocation>
        <location evidence="1">Membrane</location>
        <topology evidence="1">Multi-pass membrane protein</topology>
    </subcellularLocation>
</comment>
<feature type="transmembrane region" description="Helical" evidence="7">
    <location>
        <begin position="203"/>
        <end position="220"/>
    </location>
</feature>
<dbReference type="SUPFAM" id="SSF81345">
    <property type="entry name" value="ABC transporter involved in vitamin B12 uptake, BtuC"/>
    <property type="match status" value="1"/>
</dbReference>
<keyword evidence="9" id="KW-1185">Reference proteome</keyword>
<dbReference type="GO" id="GO:0055085">
    <property type="term" value="P:transmembrane transport"/>
    <property type="evidence" value="ECO:0007669"/>
    <property type="project" value="InterPro"/>
</dbReference>
<evidence type="ECO:0000256" key="2">
    <source>
        <dbReference type="ARBA" id="ARBA00008034"/>
    </source>
</evidence>
<feature type="transmembrane region" description="Helical" evidence="7">
    <location>
        <begin position="20"/>
        <end position="39"/>
    </location>
</feature>
<dbReference type="PANTHER" id="PTHR30477">
    <property type="entry name" value="ABC-TRANSPORTER METAL-BINDING PROTEIN"/>
    <property type="match status" value="1"/>
</dbReference>
<evidence type="ECO:0000256" key="5">
    <source>
        <dbReference type="ARBA" id="ARBA00023136"/>
    </source>
</evidence>
<evidence type="ECO:0000256" key="1">
    <source>
        <dbReference type="ARBA" id="ARBA00004141"/>
    </source>
</evidence>
<evidence type="ECO:0000256" key="3">
    <source>
        <dbReference type="ARBA" id="ARBA00022692"/>
    </source>
</evidence>
<dbReference type="PANTHER" id="PTHR30477:SF13">
    <property type="entry name" value="IRON TRANSPORT SYSTEM MEMBRANE PROTEIN HI_0360-RELATED"/>
    <property type="match status" value="1"/>
</dbReference>
<evidence type="ECO:0000256" key="7">
    <source>
        <dbReference type="SAM" id="Phobius"/>
    </source>
</evidence>
<feature type="transmembrane region" description="Helical" evidence="7">
    <location>
        <begin position="44"/>
        <end position="64"/>
    </location>
</feature>
<accession>A0A290Q8M6</accession>